<dbReference type="Pfam" id="PF13673">
    <property type="entry name" value="Acetyltransf_10"/>
    <property type="match status" value="1"/>
</dbReference>
<keyword evidence="1 4" id="KW-0808">Transferase</keyword>
<evidence type="ECO:0000256" key="2">
    <source>
        <dbReference type="ARBA" id="ARBA00023315"/>
    </source>
</evidence>
<dbReference type="InterPro" id="IPR000182">
    <property type="entry name" value="GNAT_dom"/>
</dbReference>
<name>A0A949NH44_9FIRM</name>
<dbReference type="EMBL" id="JAHQCW010000003">
    <property type="protein sequence ID" value="MBU9735585.1"/>
    <property type="molecule type" value="Genomic_DNA"/>
</dbReference>
<evidence type="ECO:0000313" key="4">
    <source>
        <dbReference type="EMBL" id="MBU9735585.1"/>
    </source>
</evidence>
<reference evidence="4" key="1">
    <citation type="submission" date="2021-06" db="EMBL/GenBank/DDBJ databases">
        <title>Description of novel taxa of the family Lachnospiraceae.</title>
        <authorList>
            <person name="Chaplin A.V."/>
            <person name="Sokolova S.R."/>
            <person name="Pikina A.P."/>
            <person name="Korzhanova M."/>
            <person name="Belova V."/>
            <person name="Korostin D."/>
            <person name="Efimov B.A."/>
        </authorList>
    </citation>
    <scope>NUCLEOTIDE SEQUENCE</scope>
    <source>
        <strain evidence="4">ASD5720</strain>
    </source>
</reference>
<dbReference type="Gene3D" id="3.40.630.30">
    <property type="match status" value="1"/>
</dbReference>
<proteinExistence type="predicted"/>
<keyword evidence="2 4" id="KW-0012">Acyltransferase</keyword>
<accession>A0A949NH44</accession>
<dbReference type="CDD" id="cd04301">
    <property type="entry name" value="NAT_SF"/>
    <property type="match status" value="1"/>
</dbReference>
<gene>
    <name evidence="4" type="ORF">KTH89_03485</name>
</gene>
<sequence length="146" mass="17135">MIREYRENDLEAILNMWLNVNITVHDFISPDYWVNCYDSVKKMLPESTIYVYVEEDVIQGFVGLQGNYVAGLFVDKPYRSKGIGKALLDHAKERKDTLTLHVYKENARAVKFYKREGFFPLSERTDENTGCTEIRMEWGKGMNHDR</sequence>
<dbReference type="EC" id="2.3.1.-" evidence="4"/>
<organism evidence="4 5">
    <name type="scientific">Diplocloster agilis</name>
    <dbReference type="NCBI Taxonomy" id="2850323"/>
    <lineage>
        <taxon>Bacteria</taxon>
        <taxon>Bacillati</taxon>
        <taxon>Bacillota</taxon>
        <taxon>Clostridia</taxon>
        <taxon>Lachnospirales</taxon>
        <taxon>Lachnospiraceae</taxon>
        <taxon>Diplocloster</taxon>
    </lineage>
</organism>
<dbReference type="PANTHER" id="PTHR43800">
    <property type="entry name" value="PEPTIDYL-LYSINE N-ACETYLTRANSFERASE YJAB"/>
    <property type="match status" value="1"/>
</dbReference>
<evidence type="ECO:0000259" key="3">
    <source>
        <dbReference type="PROSITE" id="PS51186"/>
    </source>
</evidence>
<feature type="domain" description="N-acetyltransferase" evidence="3">
    <location>
        <begin position="1"/>
        <end position="141"/>
    </location>
</feature>
<dbReference type="PANTHER" id="PTHR43800:SF1">
    <property type="entry name" value="PEPTIDYL-LYSINE N-ACETYLTRANSFERASE YJAB"/>
    <property type="match status" value="1"/>
</dbReference>
<evidence type="ECO:0000256" key="1">
    <source>
        <dbReference type="ARBA" id="ARBA00022679"/>
    </source>
</evidence>
<protein>
    <submittedName>
        <fullName evidence="4">GNAT family N-acetyltransferase</fullName>
        <ecNumber evidence="4">2.3.1.-</ecNumber>
    </submittedName>
</protein>
<dbReference type="PROSITE" id="PS51186">
    <property type="entry name" value="GNAT"/>
    <property type="match status" value="1"/>
</dbReference>
<evidence type="ECO:0000313" key="5">
    <source>
        <dbReference type="Proteomes" id="UP000712157"/>
    </source>
</evidence>
<dbReference type="InterPro" id="IPR016181">
    <property type="entry name" value="Acyl_CoA_acyltransferase"/>
</dbReference>
<dbReference type="RefSeq" id="WP_238720636.1">
    <property type="nucleotide sequence ID" value="NZ_JAHQCW010000003.1"/>
</dbReference>
<dbReference type="SUPFAM" id="SSF55729">
    <property type="entry name" value="Acyl-CoA N-acyltransferases (Nat)"/>
    <property type="match status" value="1"/>
</dbReference>
<comment type="caution">
    <text evidence="4">The sequence shown here is derived from an EMBL/GenBank/DDBJ whole genome shotgun (WGS) entry which is preliminary data.</text>
</comment>
<dbReference type="AlphaFoldDB" id="A0A949NH44"/>
<dbReference type="Proteomes" id="UP000712157">
    <property type="component" value="Unassembled WGS sequence"/>
</dbReference>
<keyword evidence="5" id="KW-1185">Reference proteome</keyword>
<dbReference type="GO" id="GO:0016747">
    <property type="term" value="F:acyltransferase activity, transferring groups other than amino-acyl groups"/>
    <property type="evidence" value="ECO:0007669"/>
    <property type="project" value="InterPro"/>
</dbReference>